<proteinExistence type="predicted"/>
<reference evidence="3" key="1">
    <citation type="journal article" date="2019" name="Curr. Biol.">
        <title>Genome Sequence of Striga asiatica Provides Insight into the Evolution of Plant Parasitism.</title>
        <authorList>
            <person name="Yoshida S."/>
            <person name="Kim S."/>
            <person name="Wafula E.K."/>
            <person name="Tanskanen J."/>
            <person name="Kim Y.M."/>
            <person name="Honaas L."/>
            <person name="Yang Z."/>
            <person name="Spallek T."/>
            <person name="Conn C.E."/>
            <person name="Ichihashi Y."/>
            <person name="Cheong K."/>
            <person name="Cui S."/>
            <person name="Der J.P."/>
            <person name="Gundlach H."/>
            <person name="Jiao Y."/>
            <person name="Hori C."/>
            <person name="Ishida J.K."/>
            <person name="Kasahara H."/>
            <person name="Kiba T."/>
            <person name="Kim M.S."/>
            <person name="Koo N."/>
            <person name="Laohavisit A."/>
            <person name="Lee Y.H."/>
            <person name="Lumba S."/>
            <person name="McCourt P."/>
            <person name="Mortimer J.C."/>
            <person name="Mutuku J.M."/>
            <person name="Nomura T."/>
            <person name="Sasaki-Sekimoto Y."/>
            <person name="Seto Y."/>
            <person name="Wang Y."/>
            <person name="Wakatake T."/>
            <person name="Sakakibara H."/>
            <person name="Demura T."/>
            <person name="Yamaguchi S."/>
            <person name="Yoneyama K."/>
            <person name="Manabe R.I."/>
            <person name="Nelson D.C."/>
            <person name="Schulman A.H."/>
            <person name="Timko M.P."/>
            <person name="dePamphilis C.W."/>
            <person name="Choi D."/>
            <person name="Shirasu K."/>
        </authorList>
    </citation>
    <scope>NUCLEOTIDE SEQUENCE [LARGE SCALE GENOMIC DNA]</scope>
    <source>
        <strain evidence="3">cv. UVA1</strain>
    </source>
</reference>
<keyword evidence="3" id="KW-1185">Reference proteome</keyword>
<protein>
    <submittedName>
        <fullName evidence="2">Regulatory protein ArsR</fullName>
    </submittedName>
</protein>
<dbReference type="Proteomes" id="UP000325081">
    <property type="component" value="Unassembled WGS sequence"/>
</dbReference>
<gene>
    <name evidence="2" type="ORF">STAS_08465</name>
</gene>
<dbReference type="AlphaFoldDB" id="A0A5A7PI79"/>
<feature type="compositionally biased region" description="Basic residues" evidence="1">
    <location>
        <begin position="95"/>
        <end position="105"/>
    </location>
</feature>
<comment type="caution">
    <text evidence="2">The sequence shown here is derived from an EMBL/GenBank/DDBJ whole genome shotgun (WGS) entry which is preliminary data.</text>
</comment>
<name>A0A5A7PI79_STRAF</name>
<sequence length="254" mass="28076">MSVPTNLVGWGPPRDQSTHVSIRLAFALLGDECREVVLVRVARGLAPIAEKRQVERVRDDLERQLAAHLEPLRVLAPCGGRNGLGQPGRRDRTTQRKRSRSRRDNRRREASDSRTNLWLNESRRAFANRRRSASTILNSPHFTSLLRKTESGGKVCLWVELSRGPGAGAGAGAGCNICQRGAMGRSLLARNMKATLRMRLKGYSTTLGLKEALHRSSGSVMSCMHSAGGFRLPGACCYSSGYTNFKFVTVDEKW</sequence>
<evidence type="ECO:0000313" key="3">
    <source>
        <dbReference type="Proteomes" id="UP000325081"/>
    </source>
</evidence>
<feature type="region of interest" description="Disordered" evidence="1">
    <location>
        <begin position="77"/>
        <end position="113"/>
    </location>
</feature>
<evidence type="ECO:0000256" key="1">
    <source>
        <dbReference type="SAM" id="MobiDB-lite"/>
    </source>
</evidence>
<organism evidence="2 3">
    <name type="scientific">Striga asiatica</name>
    <name type="common">Asiatic witchweed</name>
    <name type="synonym">Buchnera asiatica</name>
    <dbReference type="NCBI Taxonomy" id="4170"/>
    <lineage>
        <taxon>Eukaryota</taxon>
        <taxon>Viridiplantae</taxon>
        <taxon>Streptophyta</taxon>
        <taxon>Embryophyta</taxon>
        <taxon>Tracheophyta</taxon>
        <taxon>Spermatophyta</taxon>
        <taxon>Magnoliopsida</taxon>
        <taxon>eudicotyledons</taxon>
        <taxon>Gunneridae</taxon>
        <taxon>Pentapetalae</taxon>
        <taxon>asterids</taxon>
        <taxon>lamiids</taxon>
        <taxon>Lamiales</taxon>
        <taxon>Orobanchaceae</taxon>
        <taxon>Buchnereae</taxon>
        <taxon>Striga</taxon>
    </lineage>
</organism>
<accession>A0A5A7PI79</accession>
<dbReference type="EMBL" id="BKCP01004605">
    <property type="protein sequence ID" value="GER32391.1"/>
    <property type="molecule type" value="Genomic_DNA"/>
</dbReference>
<evidence type="ECO:0000313" key="2">
    <source>
        <dbReference type="EMBL" id="GER32391.1"/>
    </source>
</evidence>